<gene>
    <name evidence="2" type="ORF">F2Q69_00047599</name>
</gene>
<feature type="compositionally biased region" description="Basic and acidic residues" evidence="1">
    <location>
        <begin position="377"/>
        <end position="395"/>
    </location>
</feature>
<sequence>MPVLPKSGQSASQKEAVEEMKDYRSITQHWCQSTVTPERGTSIFQDLLKPRSHTKYMPISTRSSKEELLFFSDPAHLERSIRKEKHISSIDTTSTTSIDTTSTTSIDTTSTTSIDICDRATIDSSTRTSVDTNPRTDMVATLVLQRDENGDLHDPGGLMCNAAEKDEDQGYIEKMESMIEKVLKIQQKTSAYLNLRLDVLYKELNGKLETLDAHVMMLDAQVSQTAEAVKKQEALVKGKAVEKKDEDQGYIEKMESMIEKVLKIQQKTSAYLNLRLDVLYKELNGKLETLDAHVMMLDAQVSQTAEAVKKQKALVKGKAMESERHQVSAQAGKTGRRCFPSQKLHVHSHSDFATRHPHPPTLARVKRDNIDQQQHNVIDRQQHGNIDRQQQKSSDRQPPIPYQVHLPDLDAHRLKASQNPSQTSVCLKTTEKISQQSAEAREEKQTLAETSFVESVDRRHLPGIDRRHLPGIDRHQTDGYEPGMGKRATKEEILV</sequence>
<protein>
    <submittedName>
        <fullName evidence="2">Uncharacterized protein</fullName>
    </submittedName>
</protein>
<accession>A0A8S9PGI6</accession>
<feature type="region of interest" description="Disordered" evidence="1">
    <location>
        <begin position="458"/>
        <end position="495"/>
    </location>
</feature>
<proteinExistence type="predicted"/>
<comment type="caution">
    <text evidence="2">The sequence shown here is derived from an EMBL/GenBank/DDBJ whole genome shotgun (WGS) entry which is preliminary data.</text>
</comment>
<dbReference type="EMBL" id="QGKX02001347">
    <property type="protein sequence ID" value="KAF3522633.1"/>
    <property type="molecule type" value="Genomic_DNA"/>
</dbReference>
<feature type="compositionally biased region" description="Low complexity" evidence="1">
    <location>
        <begin position="89"/>
        <end position="110"/>
    </location>
</feature>
<feature type="region of interest" description="Disordered" evidence="1">
    <location>
        <begin position="377"/>
        <end position="404"/>
    </location>
</feature>
<dbReference type="AlphaFoldDB" id="A0A8S9PGI6"/>
<dbReference type="Proteomes" id="UP000712600">
    <property type="component" value="Unassembled WGS sequence"/>
</dbReference>
<reference evidence="2" key="1">
    <citation type="submission" date="2019-12" db="EMBL/GenBank/DDBJ databases">
        <title>Genome sequencing and annotation of Brassica cretica.</title>
        <authorList>
            <person name="Studholme D.J."/>
            <person name="Sarris P."/>
        </authorList>
    </citation>
    <scope>NUCLEOTIDE SEQUENCE</scope>
    <source>
        <strain evidence="2">PFS-109/04</strain>
        <tissue evidence="2">Leaf</tissue>
    </source>
</reference>
<name>A0A8S9PGI6_BRACR</name>
<evidence type="ECO:0000313" key="3">
    <source>
        <dbReference type="Proteomes" id="UP000712600"/>
    </source>
</evidence>
<feature type="region of interest" description="Disordered" evidence="1">
    <location>
        <begin position="88"/>
        <end position="110"/>
    </location>
</feature>
<evidence type="ECO:0000313" key="2">
    <source>
        <dbReference type="EMBL" id="KAF3522633.1"/>
    </source>
</evidence>
<evidence type="ECO:0000256" key="1">
    <source>
        <dbReference type="SAM" id="MobiDB-lite"/>
    </source>
</evidence>
<organism evidence="2 3">
    <name type="scientific">Brassica cretica</name>
    <name type="common">Mustard</name>
    <dbReference type="NCBI Taxonomy" id="69181"/>
    <lineage>
        <taxon>Eukaryota</taxon>
        <taxon>Viridiplantae</taxon>
        <taxon>Streptophyta</taxon>
        <taxon>Embryophyta</taxon>
        <taxon>Tracheophyta</taxon>
        <taxon>Spermatophyta</taxon>
        <taxon>Magnoliopsida</taxon>
        <taxon>eudicotyledons</taxon>
        <taxon>Gunneridae</taxon>
        <taxon>Pentapetalae</taxon>
        <taxon>rosids</taxon>
        <taxon>malvids</taxon>
        <taxon>Brassicales</taxon>
        <taxon>Brassicaceae</taxon>
        <taxon>Brassiceae</taxon>
        <taxon>Brassica</taxon>
    </lineage>
</organism>
<feature type="compositionally biased region" description="Basic and acidic residues" evidence="1">
    <location>
        <begin position="458"/>
        <end position="478"/>
    </location>
</feature>